<sequence length="64" mass="6879">MTSRTGMPAITKVAREMCRLIVKFTPIIRVVTDNSSPVLLALEAANAACAALDEALQDYIEEGV</sequence>
<protein>
    <submittedName>
        <fullName evidence="1">Uncharacterized protein</fullName>
    </submittedName>
</protein>
<name>A0A0H5Q4T5_9ZZZZ</name>
<proteinExistence type="predicted"/>
<accession>A0A0H5Q4T5</accession>
<evidence type="ECO:0000313" key="1">
    <source>
        <dbReference type="EMBL" id="CRY96455.1"/>
    </source>
</evidence>
<dbReference type="EMBL" id="LN853677">
    <property type="protein sequence ID" value="CRY96455.1"/>
    <property type="molecule type" value="Genomic_DNA"/>
</dbReference>
<organism evidence="1">
    <name type="scientific">uncultured prokaryote</name>
    <dbReference type="NCBI Taxonomy" id="198431"/>
    <lineage>
        <taxon>unclassified sequences</taxon>
        <taxon>environmental samples</taxon>
    </lineage>
</organism>
<reference evidence="1" key="2">
    <citation type="submission" date="2015-07" db="EMBL/GenBank/DDBJ databases">
        <title>Plasmids, circular viruses and viroids from rat gut.</title>
        <authorList>
            <person name="Jorgensen T.J."/>
            <person name="Hansen M.A."/>
            <person name="Xu Z."/>
            <person name="Tabak M.A."/>
            <person name="Sorensen S.J."/>
            <person name="Hansen L.H."/>
        </authorList>
    </citation>
    <scope>NUCLEOTIDE SEQUENCE</scope>
    <source>
        <strain evidence="1">RGFK1096</strain>
    </source>
</reference>
<dbReference type="AlphaFoldDB" id="A0A0H5Q4T5"/>
<reference evidence="1" key="1">
    <citation type="submission" date="2015-06" db="EMBL/GenBank/DDBJ databases">
        <authorList>
            <person name="Joergensen T."/>
        </authorList>
    </citation>
    <scope>NUCLEOTIDE SEQUENCE</scope>
    <source>
        <strain evidence="1">RGFK1096</strain>
    </source>
</reference>